<dbReference type="Gene3D" id="3.90.550.10">
    <property type="entry name" value="Spore Coat Polysaccharide Biosynthesis Protein SpsA, Chain A"/>
    <property type="match status" value="1"/>
</dbReference>
<name>A0AAJ5W603_9SPHI</name>
<dbReference type="GO" id="GO:0016758">
    <property type="term" value="F:hexosyltransferase activity"/>
    <property type="evidence" value="ECO:0007669"/>
    <property type="project" value="UniProtKB-ARBA"/>
</dbReference>
<organism evidence="2 3">
    <name type="scientific">Candidatus Pedobacter colombiensis</name>
    <dbReference type="NCBI Taxonomy" id="3121371"/>
    <lineage>
        <taxon>Bacteria</taxon>
        <taxon>Pseudomonadati</taxon>
        <taxon>Bacteroidota</taxon>
        <taxon>Sphingobacteriia</taxon>
        <taxon>Sphingobacteriales</taxon>
        <taxon>Sphingobacteriaceae</taxon>
        <taxon>Pedobacter</taxon>
    </lineage>
</organism>
<proteinExistence type="predicted"/>
<accession>A0AAJ5W603</accession>
<dbReference type="EMBL" id="CP119313">
    <property type="protein sequence ID" value="WEK19178.1"/>
    <property type="molecule type" value="Genomic_DNA"/>
</dbReference>
<dbReference type="SUPFAM" id="SSF53448">
    <property type="entry name" value="Nucleotide-diphospho-sugar transferases"/>
    <property type="match status" value="1"/>
</dbReference>
<evidence type="ECO:0000313" key="3">
    <source>
        <dbReference type="Proteomes" id="UP001214530"/>
    </source>
</evidence>
<protein>
    <submittedName>
        <fullName evidence="2">Glycosyltransferase family 2 protein</fullName>
    </submittedName>
</protein>
<dbReference type="InterPro" id="IPR029044">
    <property type="entry name" value="Nucleotide-diphossugar_trans"/>
</dbReference>
<sequence length="268" mass="31129">MAIKNPKISIISVNYNNQEGLARTIDSVTGQTYEHTEYIIVDGGSTDGSKEVILEHEPRISHWVSEPDRGVFHAMNKGIELATGEYLLFINSGDFLIDDRVLEDIVAQGLNADLVYGNIRLLNGSDQRDWRPERELSFKTFYDRSIPHQSTLIKRTLFSQIGCYTEQYQIVSDWEFFLLAICKYQCTYVYIDRFIAGFTEDGISSNPQNFGKMHEERHDVYNRHFSAFIKDYEKFELLEKEMKKIAFFSHARHFVKRMLKSVRLGPSV</sequence>
<dbReference type="PANTHER" id="PTHR22916:SF67">
    <property type="entry name" value="COLANIC ACID BIOSYNTHESIS GLYCOSYL TRANSFERASE WCAE-RELATED"/>
    <property type="match status" value="1"/>
</dbReference>
<dbReference type="InterPro" id="IPR001173">
    <property type="entry name" value="Glyco_trans_2-like"/>
</dbReference>
<dbReference type="CDD" id="cd06433">
    <property type="entry name" value="GT_2_WfgS_like"/>
    <property type="match status" value="1"/>
</dbReference>
<dbReference type="Proteomes" id="UP001214530">
    <property type="component" value="Chromosome"/>
</dbReference>
<gene>
    <name evidence="2" type="ORF">P0Y49_20580</name>
</gene>
<reference evidence="2" key="1">
    <citation type="submission" date="2023-03" db="EMBL/GenBank/DDBJ databases">
        <title>Andean soil-derived lignocellulolytic bacterial consortium as a source of novel taxa and putative plastic-active enzymes.</title>
        <authorList>
            <person name="Diaz-Garcia L."/>
            <person name="Chuvochina M."/>
            <person name="Feuerriegel G."/>
            <person name="Bunk B."/>
            <person name="Sproer C."/>
            <person name="Streit W.R."/>
            <person name="Rodriguez L.M."/>
            <person name="Overmann J."/>
            <person name="Jimenez D.J."/>
        </authorList>
    </citation>
    <scope>NUCLEOTIDE SEQUENCE</scope>
    <source>
        <strain evidence="2">MAG 3858</strain>
    </source>
</reference>
<feature type="domain" description="Glycosyltransferase 2-like" evidence="1">
    <location>
        <begin position="9"/>
        <end position="145"/>
    </location>
</feature>
<evidence type="ECO:0000259" key="1">
    <source>
        <dbReference type="Pfam" id="PF00535"/>
    </source>
</evidence>
<dbReference type="PANTHER" id="PTHR22916">
    <property type="entry name" value="GLYCOSYLTRANSFERASE"/>
    <property type="match status" value="1"/>
</dbReference>
<dbReference type="Pfam" id="PF00535">
    <property type="entry name" value="Glycos_transf_2"/>
    <property type="match status" value="1"/>
</dbReference>
<dbReference type="AlphaFoldDB" id="A0AAJ5W603"/>
<evidence type="ECO:0000313" key="2">
    <source>
        <dbReference type="EMBL" id="WEK19178.1"/>
    </source>
</evidence>